<keyword evidence="1" id="KW-0812">Transmembrane</keyword>
<evidence type="ECO:0000256" key="1">
    <source>
        <dbReference type="SAM" id="Phobius"/>
    </source>
</evidence>
<evidence type="ECO:0000313" key="3">
    <source>
        <dbReference type="Proteomes" id="UP000260351"/>
    </source>
</evidence>
<organism evidence="2 3">
    <name type="scientific">Wenzhouxiangella sediminis</name>
    <dbReference type="NCBI Taxonomy" id="1792836"/>
    <lineage>
        <taxon>Bacteria</taxon>
        <taxon>Pseudomonadati</taxon>
        <taxon>Pseudomonadota</taxon>
        <taxon>Gammaproteobacteria</taxon>
        <taxon>Chromatiales</taxon>
        <taxon>Wenzhouxiangellaceae</taxon>
        <taxon>Wenzhouxiangella</taxon>
    </lineage>
</organism>
<sequence length="434" mass="47070">MPRTRLARLASELHNETLDIPFARPSTHYPAFDYRPPASFAVPQSLLELFMNASHRSLASGLALAAFVLTPWLAFAAGSTGIIYQDGFDPCEVGLDVDNDRLDACLERALGTDPFLADTDGDSINDGDEVLGTLDGLDLPALGADPLVKNILLEYDWFEDDLDVPLHAHRPTQAMIDQVAAAFAAAPVTNPDGSTGIVVIQDFGQGGVFTGGNLIDDSDGVLVGGVLDSEFQDYKSNHFATNRRGYFHYVLLPHRYNTDSNSSGQAELIGDDMIVSLYEYYDNVTYISNTIVHELGHNLGLLHGGNVSCNYKPNYNSVMNYRYQFPGVDDNCTVAGDGVLDYSSGAYITLDESNLDENAGICGDVPIDWNEDGQIQTGVTADINPNGNNACFSTISNLHDHDDWGAIVFYGLSSANRRTAEIIDCQSSPMEAQD</sequence>
<comment type="caution">
    <text evidence="2">The sequence shown here is derived from an EMBL/GenBank/DDBJ whole genome shotgun (WGS) entry which is preliminary data.</text>
</comment>
<dbReference type="EMBL" id="QUZK01000016">
    <property type="protein sequence ID" value="RFF31753.1"/>
    <property type="molecule type" value="Genomic_DNA"/>
</dbReference>
<gene>
    <name evidence="2" type="ORF">DZC52_03650</name>
</gene>
<dbReference type="AlphaFoldDB" id="A0A3E1KB68"/>
<keyword evidence="3" id="KW-1185">Reference proteome</keyword>
<dbReference type="Gene3D" id="3.40.390.10">
    <property type="entry name" value="Collagenase (Catalytic Domain)"/>
    <property type="match status" value="1"/>
</dbReference>
<reference evidence="2 3" key="1">
    <citation type="submission" date="2018-08" db="EMBL/GenBank/DDBJ databases">
        <title>Wenzhouxiangella salilacus sp. nov., a novel bacterium isolated from a saline lake in Xinjiang Province, China.</title>
        <authorList>
            <person name="Han S."/>
        </authorList>
    </citation>
    <scope>NUCLEOTIDE SEQUENCE [LARGE SCALE GENOMIC DNA]</scope>
    <source>
        <strain evidence="2 3">XDB06</strain>
    </source>
</reference>
<dbReference type="GO" id="GO:0008237">
    <property type="term" value="F:metallopeptidase activity"/>
    <property type="evidence" value="ECO:0007669"/>
    <property type="project" value="InterPro"/>
</dbReference>
<dbReference type="InterPro" id="IPR024079">
    <property type="entry name" value="MetalloPept_cat_dom_sf"/>
</dbReference>
<dbReference type="OrthoDB" id="369088at2"/>
<name>A0A3E1KB68_9GAMM</name>
<evidence type="ECO:0000313" key="2">
    <source>
        <dbReference type="EMBL" id="RFF31753.1"/>
    </source>
</evidence>
<dbReference type="SUPFAM" id="SSF55486">
    <property type="entry name" value="Metalloproteases ('zincins'), catalytic domain"/>
    <property type="match status" value="1"/>
</dbReference>
<keyword evidence="1" id="KW-1133">Transmembrane helix</keyword>
<proteinExistence type="predicted"/>
<dbReference type="Proteomes" id="UP000260351">
    <property type="component" value="Unassembled WGS sequence"/>
</dbReference>
<protein>
    <recommendedName>
        <fullName evidence="4">Peptidase M43 pregnancy-associated plasma-A domain-containing protein</fullName>
    </recommendedName>
</protein>
<keyword evidence="1" id="KW-0472">Membrane</keyword>
<evidence type="ECO:0008006" key="4">
    <source>
        <dbReference type="Google" id="ProtNLM"/>
    </source>
</evidence>
<accession>A0A3E1KB68</accession>
<feature type="transmembrane region" description="Helical" evidence="1">
    <location>
        <begin position="61"/>
        <end position="84"/>
    </location>
</feature>